<protein>
    <submittedName>
        <fullName evidence="2">Uncharacterized protein</fullName>
    </submittedName>
</protein>
<evidence type="ECO:0000256" key="1">
    <source>
        <dbReference type="SAM" id="Phobius"/>
    </source>
</evidence>
<geneLocation type="plasmid" evidence="2 3">
    <name>unnamed</name>
</geneLocation>
<dbReference type="Proteomes" id="UP001234798">
    <property type="component" value="Plasmid unnamed"/>
</dbReference>
<dbReference type="EMBL" id="CP132977">
    <property type="protein sequence ID" value="WMD23928.1"/>
    <property type="molecule type" value="Genomic_DNA"/>
</dbReference>
<evidence type="ECO:0000313" key="3">
    <source>
        <dbReference type="Proteomes" id="UP001234798"/>
    </source>
</evidence>
<keyword evidence="1" id="KW-1133">Transmembrane helix</keyword>
<keyword evidence="3" id="KW-1185">Reference proteome</keyword>
<keyword evidence="2" id="KW-0614">Plasmid</keyword>
<name>A0ABY9MBE2_9BURK</name>
<reference evidence="2 3" key="1">
    <citation type="submission" date="2023-08" db="EMBL/GenBank/DDBJ databases">
        <title>Achromobacter seleniivolatilans sp. nov., isolated from seleniferous soil.</title>
        <authorList>
            <person name="Zhang S."/>
            <person name="Li K."/>
            <person name="Peng J."/>
            <person name="Zhao Q."/>
            <person name="Wang H."/>
            <person name="Guo Y."/>
        </authorList>
    </citation>
    <scope>NUCLEOTIDE SEQUENCE [LARGE SCALE GENOMIC DNA]</scope>
    <source>
        <strain evidence="2 3">R39</strain>
        <plasmid evidence="2 3">unnamed</plasmid>
    </source>
</reference>
<gene>
    <name evidence="2" type="ORF">RAS12_30310</name>
</gene>
<accession>A0ABY9MBE2</accession>
<proteinExistence type="predicted"/>
<sequence length="96" mass="10217">MAYFLDASATDEEALELLQRFGKLAHQVTLYLAFGALASAIISFVGAYRLYVGQDVVVAHAPGGAVYLPATYADGVRPEVPVAITEEMTILRNGGL</sequence>
<organism evidence="2 3">
    <name type="scientific">Achromobacter seleniivolatilans</name>
    <dbReference type="NCBI Taxonomy" id="3047478"/>
    <lineage>
        <taxon>Bacteria</taxon>
        <taxon>Pseudomonadati</taxon>
        <taxon>Pseudomonadota</taxon>
        <taxon>Betaproteobacteria</taxon>
        <taxon>Burkholderiales</taxon>
        <taxon>Alcaligenaceae</taxon>
        <taxon>Achromobacter</taxon>
    </lineage>
</organism>
<dbReference type="RefSeq" id="WP_306951849.1">
    <property type="nucleotide sequence ID" value="NZ_CP132977.1"/>
</dbReference>
<keyword evidence="1" id="KW-0812">Transmembrane</keyword>
<evidence type="ECO:0000313" key="2">
    <source>
        <dbReference type="EMBL" id="WMD23928.1"/>
    </source>
</evidence>
<feature type="transmembrane region" description="Helical" evidence="1">
    <location>
        <begin position="28"/>
        <end position="48"/>
    </location>
</feature>
<keyword evidence="1" id="KW-0472">Membrane</keyword>